<keyword evidence="3" id="KW-1185">Reference proteome</keyword>
<dbReference type="InterPro" id="IPR052201">
    <property type="entry name" value="LRR-containing_regulator"/>
</dbReference>
<dbReference type="AlphaFoldDB" id="A0A7M5X2N2"/>
<evidence type="ECO:0000256" key="1">
    <source>
        <dbReference type="ARBA" id="ARBA00022737"/>
    </source>
</evidence>
<dbReference type="SUPFAM" id="SSF52047">
    <property type="entry name" value="RNI-like"/>
    <property type="match status" value="1"/>
</dbReference>
<reference evidence="2" key="1">
    <citation type="submission" date="2021-01" db="UniProtKB">
        <authorList>
            <consortium name="EnsemblMetazoa"/>
        </authorList>
    </citation>
    <scope>IDENTIFICATION</scope>
</reference>
<dbReference type="GeneID" id="136820290"/>
<dbReference type="RefSeq" id="XP_066932584.1">
    <property type="nucleotide sequence ID" value="XM_067076483.1"/>
</dbReference>
<dbReference type="InterPro" id="IPR001611">
    <property type="entry name" value="Leu-rich_rpt"/>
</dbReference>
<dbReference type="PANTHER" id="PTHR24111:SF3">
    <property type="entry name" value="LEUCINE-RICH REPEAT-CONTAINING PROTEIN 73"/>
    <property type="match status" value="1"/>
</dbReference>
<dbReference type="Pfam" id="PF13516">
    <property type="entry name" value="LRR_6"/>
    <property type="match status" value="4"/>
</dbReference>
<name>A0A7M5X2N2_9CNID</name>
<dbReference type="EnsemblMetazoa" id="CLYHEMT016277.2">
    <property type="protein sequence ID" value="CLYHEMP016277.2"/>
    <property type="gene ID" value="CLYHEMG016277"/>
</dbReference>
<keyword evidence="1" id="KW-0677">Repeat</keyword>
<dbReference type="Gene3D" id="3.80.10.10">
    <property type="entry name" value="Ribonuclease Inhibitor"/>
    <property type="match status" value="2"/>
</dbReference>
<dbReference type="Proteomes" id="UP000594262">
    <property type="component" value="Unplaced"/>
</dbReference>
<sequence length="282" mass="30933">MVKGNETQTQRRQINPIKMLGSVQISGEELGDIETNDICSSLRQNSIRLLSIRGCKLHDKNYRQIMESLKENSSLSHLNLNLGVVDSKERVIWLSEGLKNNTGIETLLLHGNPIRDEGLSILVPALEKHQGISNLDLGDCLIGDDGLAALCGLAKPSNKKNSSLLQLTLTGNRDITQSGWAQLAMALAYCTNLNKLYLDYNNIGDFGAGLFAVSLSAAKSLEYIDFEGCGITDAGAELLCDAIESYNITLHDLNLAENDVSEEIIKELKECLQENKTHKYSP</sequence>
<organism evidence="2 3">
    <name type="scientific">Clytia hemisphaerica</name>
    <dbReference type="NCBI Taxonomy" id="252671"/>
    <lineage>
        <taxon>Eukaryota</taxon>
        <taxon>Metazoa</taxon>
        <taxon>Cnidaria</taxon>
        <taxon>Hydrozoa</taxon>
        <taxon>Hydroidolina</taxon>
        <taxon>Leptothecata</taxon>
        <taxon>Obeliida</taxon>
        <taxon>Clytiidae</taxon>
        <taxon>Clytia</taxon>
    </lineage>
</organism>
<evidence type="ECO:0000313" key="2">
    <source>
        <dbReference type="EnsemblMetazoa" id="CLYHEMP016277.2"/>
    </source>
</evidence>
<accession>A0A7M5X2N2</accession>
<dbReference type="OrthoDB" id="120976at2759"/>
<dbReference type="PANTHER" id="PTHR24111">
    <property type="entry name" value="LEUCINE-RICH REPEAT-CONTAINING PROTEIN 34"/>
    <property type="match status" value="1"/>
</dbReference>
<dbReference type="SMART" id="SM00368">
    <property type="entry name" value="LRR_RI"/>
    <property type="match status" value="7"/>
</dbReference>
<dbReference type="InterPro" id="IPR032675">
    <property type="entry name" value="LRR_dom_sf"/>
</dbReference>
<protein>
    <submittedName>
        <fullName evidence="2">Uncharacterized protein</fullName>
    </submittedName>
</protein>
<evidence type="ECO:0000313" key="3">
    <source>
        <dbReference type="Proteomes" id="UP000594262"/>
    </source>
</evidence>
<proteinExistence type="predicted"/>